<dbReference type="Proteomes" id="UP000249299">
    <property type="component" value="Unassembled WGS sequence"/>
</dbReference>
<name>A0A327JRS7_9HYPH</name>
<dbReference type="Pfam" id="PF06776">
    <property type="entry name" value="IalB"/>
    <property type="match status" value="1"/>
</dbReference>
<evidence type="ECO:0000313" key="2">
    <source>
        <dbReference type="EMBL" id="RAI28987.1"/>
    </source>
</evidence>
<dbReference type="RefSeq" id="WP_111433127.1">
    <property type="nucleotide sequence ID" value="NZ_JACIGG010000004.1"/>
</dbReference>
<sequence>MTDNKSFSHTTGVARRVRGRTLALAFAATAMLAASIAVGGPARAQDAGATEAPELLSEWLKICNVDPKTNKKHCFVNREVTTETGQVLGSIMVQEVVGEKRKVLAYSIPLGLLIQPGVNIQVDKNKPTRGKIDVCLNSGCYGRVPIDEAFVAAMKKGADLIITALNRQNKQINFRLSLNGFTASYDSEGLNPQQYQQAQKTLQEKLFEKAAAAREKLIEAQKEAKEKAE</sequence>
<gene>
    <name evidence="2" type="ORF">CH339_04705</name>
</gene>
<accession>A0A327JRS7</accession>
<comment type="caution">
    <text evidence="2">The sequence shown here is derived from an EMBL/GenBank/DDBJ whole genome shotgun (WGS) entry which is preliminary data.</text>
</comment>
<dbReference type="InterPro" id="IPR038696">
    <property type="entry name" value="IalB_sf"/>
</dbReference>
<reference evidence="2 3" key="1">
    <citation type="submission" date="2017-07" db="EMBL/GenBank/DDBJ databases">
        <title>Draft Genome Sequences of Select Purple Nonsulfur Bacteria.</title>
        <authorList>
            <person name="Lasarre B."/>
            <person name="Mckinlay J.B."/>
        </authorList>
    </citation>
    <scope>NUCLEOTIDE SEQUENCE [LARGE SCALE GENOMIC DNA]</scope>
    <source>
        <strain evidence="2 3">DSM 11290</strain>
    </source>
</reference>
<dbReference type="InterPro" id="IPR010642">
    <property type="entry name" value="Invasion_prot_B"/>
</dbReference>
<proteinExistence type="predicted"/>
<dbReference type="AlphaFoldDB" id="A0A327JRS7"/>
<dbReference type="EMBL" id="NPEV01000006">
    <property type="protein sequence ID" value="RAI28987.1"/>
    <property type="molecule type" value="Genomic_DNA"/>
</dbReference>
<dbReference type="Gene3D" id="2.60.40.1880">
    <property type="entry name" value="Invasion associated locus B (IalB) protein"/>
    <property type="match status" value="1"/>
</dbReference>
<organism evidence="2 3">
    <name type="scientific">Rhodobium orientis</name>
    <dbReference type="NCBI Taxonomy" id="34017"/>
    <lineage>
        <taxon>Bacteria</taxon>
        <taxon>Pseudomonadati</taxon>
        <taxon>Pseudomonadota</taxon>
        <taxon>Alphaproteobacteria</taxon>
        <taxon>Hyphomicrobiales</taxon>
        <taxon>Rhodobiaceae</taxon>
        <taxon>Rhodobium</taxon>
    </lineage>
</organism>
<evidence type="ECO:0000256" key="1">
    <source>
        <dbReference type="SAM" id="SignalP"/>
    </source>
</evidence>
<evidence type="ECO:0000313" key="3">
    <source>
        <dbReference type="Proteomes" id="UP000249299"/>
    </source>
</evidence>
<feature type="chain" id="PRO_5016248805" description="Invasion-associated locus B family protein" evidence="1">
    <location>
        <begin position="45"/>
        <end position="229"/>
    </location>
</feature>
<protein>
    <recommendedName>
        <fullName evidence="4">Invasion-associated locus B family protein</fullName>
    </recommendedName>
</protein>
<evidence type="ECO:0008006" key="4">
    <source>
        <dbReference type="Google" id="ProtNLM"/>
    </source>
</evidence>
<keyword evidence="3" id="KW-1185">Reference proteome</keyword>
<dbReference type="OrthoDB" id="8017994at2"/>
<keyword evidence="1" id="KW-0732">Signal</keyword>
<feature type="signal peptide" evidence="1">
    <location>
        <begin position="1"/>
        <end position="44"/>
    </location>
</feature>